<dbReference type="Gene3D" id="1.10.340.70">
    <property type="match status" value="1"/>
</dbReference>
<dbReference type="EMBL" id="VXIV02002446">
    <property type="protein sequence ID" value="KAF6025536.1"/>
    <property type="molecule type" value="Genomic_DNA"/>
</dbReference>
<dbReference type="OrthoDB" id="8046937at2759"/>
<dbReference type="InterPro" id="IPR012337">
    <property type="entry name" value="RNaseH-like_sf"/>
</dbReference>
<dbReference type="GO" id="GO:0003676">
    <property type="term" value="F:nucleic acid binding"/>
    <property type="evidence" value="ECO:0007669"/>
    <property type="project" value="InterPro"/>
</dbReference>
<dbReference type="InterPro" id="IPR040676">
    <property type="entry name" value="DUF5641"/>
</dbReference>
<reference evidence="2" key="1">
    <citation type="submission" date="2020-06" db="EMBL/GenBank/DDBJ databases">
        <title>Draft genome of Bugula neritina, a colonial animal packing powerful symbionts and potential medicines.</title>
        <authorList>
            <person name="Rayko M."/>
        </authorList>
    </citation>
    <scope>NUCLEOTIDE SEQUENCE [LARGE SCALE GENOMIC DNA]</scope>
    <source>
        <strain evidence="2">Kwan_BN1</strain>
    </source>
</reference>
<sequence length="504" mass="57686">MQTAIRPAGITDKFLKFSTWSKLVRSIRVIRSIHRNEKKTWCVKPCSAKSLHEAETKIISAVQQSHYKEDYSTVKQGQQLSKSKPLAKLNPFIDGAGIMRVGGRLQRSQVLSYEEKHPIILPRDAHVTSLIVRHYHNSIYHLGRTSTLSAIRTAGYWVVGATRLVKSMLSKCVTCNRLRGKPITQIMSMLPTERLNPTPPFTNIGIDCFGPFTVKDRRSEVKRWGLLVTCMYSRAVHIELLPDMTTDSFLNALRTLICIRGAINIIYCDRGTNFVGADNELTREFHAMDQGSSALTTFLKENRITFQFNAPHSSHAGGVWERQIRSVRSVLEGMKSTGKYNRLDTPGLRTAFYEAMATVNSRPLAINSLNDPEAPILTPNHLLTSKSRQIGPPPGEFETTEIYGRKMWRKAQQFAEEFWRLWKVEYMQQITKRQRWEHQTRDVHTGDLVMLIEENVLRNEWPYGLVKETLRSADGRVRRVKVKTNAGTILERPIQKLVLLQEQE</sequence>
<dbReference type="PANTHER" id="PTHR47331:SF6">
    <property type="entry name" value="DOUBLECORTIN DOMAIN-CONTAINING PROTEIN"/>
    <property type="match status" value="1"/>
</dbReference>
<dbReference type="Gene3D" id="3.30.420.10">
    <property type="entry name" value="Ribonuclease H-like superfamily/Ribonuclease H"/>
    <property type="match status" value="1"/>
</dbReference>
<comment type="caution">
    <text evidence="2">The sequence shown here is derived from an EMBL/GenBank/DDBJ whole genome shotgun (WGS) entry which is preliminary data.</text>
</comment>
<keyword evidence="3" id="KW-1185">Reference proteome</keyword>
<proteinExistence type="predicted"/>
<dbReference type="PROSITE" id="PS50994">
    <property type="entry name" value="INTEGRASE"/>
    <property type="match status" value="1"/>
</dbReference>
<name>A0A7J7JJ40_BUGNE</name>
<accession>A0A7J7JJ40</accession>
<dbReference type="InterPro" id="IPR041588">
    <property type="entry name" value="Integrase_H2C2"/>
</dbReference>
<dbReference type="GO" id="GO:0015074">
    <property type="term" value="P:DNA integration"/>
    <property type="evidence" value="ECO:0007669"/>
    <property type="project" value="InterPro"/>
</dbReference>
<dbReference type="Proteomes" id="UP000593567">
    <property type="component" value="Unassembled WGS sequence"/>
</dbReference>
<organism evidence="2 3">
    <name type="scientific">Bugula neritina</name>
    <name type="common">Brown bryozoan</name>
    <name type="synonym">Sertularia neritina</name>
    <dbReference type="NCBI Taxonomy" id="10212"/>
    <lineage>
        <taxon>Eukaryota</taxon>
        <taxon>Metazoa</taxon>
        <taxon>Spiralia</taxon>
        <taxon>Lophotrochozoa</taxon>
        <taxon>Bryozoa</taxon>
        <taxon>Gymnolaemata</taxon>
        <taxon>Cheilostomatida</taxon>
        <taxon>Flustrina</taxon>
        <taxon>Buguloidea</taxon>
        <taxon>Bugulidae</taxon>
        <taxon>Bugula</taxon>
    </lineage>
</organism>
<feature type="domain" description="Integrase catalytic" evidence="1">
    <location>
        <begin position="195"/>
        <end position="387"/>
    </location>
</feature>
<dbReference type="PANTHER" id="PTHR47331">
    <property type="entry name" value="PHD-TYPE DOMAIN-CONTAINING PROTEIN"/>
    <property type="match status" value="1"/>
</dbReference>
<evidence type="ECO:0000259" key="1">
    <source>
        <dbReference type="PROSITE" id="PS50994"/>
    </source>
</evidence>
<dbReference type="Pfam" id="PF17921">
    <property type="entry name" value="Integrase_H2C2"/>
    <property type="match status" value="1"/>
</dbReference>
<dbReference type="InterPro" id="IPR036397">
    <property type="entry name" value="RNaseH_sf"/>
</dbReference>
<dbReference type="AlphaFoldDB" id="A0A7J7JJ40"/>
<dbReference type="Pfam" id="PF18701">
    <property type="entry name" value="DUF5641"/>
    <property type="match status" value="1"/>
</dbReference>
<evidence type="ECO:0000313" key="2">
    <source>
        <dbReference type="EMBL" id="KAF6025536.1"/>
    </source>
</evidence>
<evidence type="ECO:0000313" key="3">
    <source>
        <dbReference type="Proteomes" id="UP000593567"/>
    </source>
</evidence>
<gene>
    <name evidence="2" type="ORF">EB796_016159</name>
</gene>
<dbReference type="SUPFAM" id="SSF53098">
    <property type="entry name" value="Ribonuclease H-like"/>
    <property type="match status" value="1"/>
</dbReference>
<protein>
    <recommendedName>
        <fullName evidence="1">Integrase catalytic domain-containing protein</fullName>
    </recommendedName>
</protein>
<dbReference type="InterPro" id="IPR001584">
    <property type="entry name" value="Integrase_cat-core"/>
</dbReference>